<evidence type="ECO:0008006" key="4">
    <source>
        <dbReference type="Google" id="ProtNLM"/>
    </source>
</evidence>
<protein>
    <recommendedName>
        <fullName evidence="4">Secreted protein with PEP-CTERM sorting signal</fullName>
    </recommendedName>
</protein>
<organism evidence="2 3">
    <name type="scientific">Actinokineospora diospyrosa</name>
    <dbReference type="NCBI Taxonomy" id="103728"/>
    <lineage>
        <taxon>Bacteria</taxon>
        <taxon>Bacillati</taxon>
        <taxon>Actinomycetota</taxon>
        <taxon>Actinomycetes</taxon>
        <taxon>Pseudonocardiales</taxon>
        <taxon>Pseudonocardiaceae</taxon>
        <taxon>Actinokineospora</taxon>
    </lineage>
</organism>
<dbReference type="RefSeq" id="WP_253889899.1">
    <property type="nucleotide sequence ID" value="NZ_BAAAVB010000007.1"/>
</dbReference>
<evidence type="ECO:0000313" key="2">
    <source>
        <dbReference type="EMBL" id="MCP2272972.1"/>
    </source>
</evidence>
<gene>
    <name evidence="2" type="ORF">LV75_005498</name>
</gene>
<evidence type="ECO:0000313" key="3">
    <source>
        <dbReference type="Proteomes" id="UP001205185"/>
    </source>
</evidence>
<dbReference type="Proteomes" id="UP001205185">
    <property type="component" value="Unassembled WGS sequence"/>
</dbReference>
<accession>A0ABT1IJY6</accession>
<reference evidence="2 3" key="1">
    <citation type="submission" date="2022-06" db="EMBL/GenBank/DDBJ databases">
        <title>Genomic Encyclopedia of Archaeal and Bacterial Type Strains, Phase II (KMG-II): from individual species to whole genera.</title>
        <authorList>
            <person name="Goeker M."/>
        </authorList>
    </citation>
    <scope>NUCLEOTIDE SEQUENCE [LARGE SCALE GENOMIC DNA]</scope>
    <source>
        <strain evidence="2 3">DSM 44255</strain>
    </source>
</reference>
<feature type="transmembrane region" description="Helical" evidence="1">
    <location>
        <begin position="85"/>
        <end position="103"/>
    </location>
</feature>
<name>A0ABT1IJY6_9PSEU</name>
<sequence length="118" mass="11733">MTRPLEVKVASLLLVGAALAFVGLGLARNDSGALTFPVLLGAIGVLAGASVFAGKFATPVVVFAALAAVAHAAIALSAVALWIRIGSGVLAAAHVYAVVLVLTRPARVFTGKVTGDQS</sequence>
<keyword evidence="3" id="KW-1185">Reference proteome</keyword>
<keyword evidence="1" id="KW-0812">Transmembrane</keyword>
<keyword evidence="1" id="KW-1133">Transmembrane helix</keyword>
<keyword evidence="1" id="KW-0472">Membrane</keyword>
<evidence type="ECO:0000256" key="1">
    <source>
        <dbReference type="SAM" id="Phobius"/>
    </source>
</evidence>
<dbReference type="EMBL" id="JAMTCO010000014">
    <property type="protein sequence ID" value="MCP2272972.1"/>
    <property type="molecule type" value="Genomic_DNA"/>
</dbReference>
<feature type="transmembrane region" description="Helical" evidence="1">
    <location>
        <begin position="33"/>
        <end position="53"/>
    </location>
</feature>
<comment type="caution">
    <text evidence="2">The sequence shown here is derived from an EMBL/GenBank/DDBJ whole genome shotgun (WGS) entry which is preliminary data.</text>
</comment>
<feature type="transmembrane region" description="Helical" evidence="1">
    <location>
        <begin position="7"/>
        <end position="27"/>
    </location>
</feature>
<feature type="transmembrane region" description="Helical" evidence="1">
    <location>
        <begin position="60"/>
        <end position="79"/>
    </location>
</feature>
<proteinExistence type="predicted"/>